<feature type="chain" id="PRO_5045130438" evidence="1">
    <location>
        <begin position="21"/>
        <end position="320"/>
    </location>
</feature>
<organism evidence="2 3">
    <name type="scientific">Psychroserpens algicola</name>
    <dbReference type="NCBI Taxonomy" id="1719034"/>
    <lineage>
        <taxon>Bacteria</taxon>
        <taxon>Pseudomonadati</taxon>
        <taxon>Bacteroidota</taxon>
        <taxon>Flavobacteriia</taxon>
        <taxon>Flavobacteriales</taxon>
        <taxon>Flavobacteriaceae</taxon>
        <taxon>Psychroserpens</taxon>
    </lineage>
</organism>
<dbReference type="Proteomes" id="UP001203687">
    <property type="component" value="Unassembled WGS sequence"/>
</dbReference>
<comment type="caution">
    <text evidence="2">The sequence shown here is derived from an EMBL/GenBank/DDBJ whole genome shotgun (WGS) entry which is preliminary data.</text>
</comment>
<dbReference type="Pfam" id="PF09982">
    <property type="entry name" value="LpxR"/>
    <property type="match status" value="1"/>
</dbReference>
<protein>
    <submittedName>
        <fullName evidence="2">Lipid A deacylase LpxR family protein</fullName>
    </submittedName>
</protein>
<dbReference type="InterPro" id="IPR037107">
    <property type="entry name" value="Put_OMP_sf"/>
</dbReference>
<feature type="signal peptide" evidence="1">
    <location>
        <begin position="1"/>
        <end position="20"/>
    </location>
</feature>
<keyword evidence="3" id="KW-1185">Reference proteome</keyword>
<evidence type="ECO:0000256" key="1">
    <source>
        <dbReference type="SAM" id="SignalP"/>
    </source>
</evidence>
<proteinExistence type="predicted"/>
<sequence>MMKSLICFSIMLFFCNAVFAQKLNHFASFRTIESDNYFRFNYDNDYFAALDENYTQGYNLEFVSPVLAKNPILSLLVQPKAFQFKSGLALEHIGYTPNDYHLPDIQFGDRPFAAAIMIESSVLGIHNTKKIRMHSSLKFGLIGPGAFGKEMQVGIHNLTGNKTPRGWKHQIKNDIIINYNLGIEKQLVNVSDVMSLQVQSHLNIGTLFTNVSVGTNVIIGKFQDFFTSEKRHAKFQIYTYIQPVFSAIAYDATLQGGLFNRESPYTISSNAIKRFTAQYNYGFVIQTRTLFFEYTRSVISKEFQTGTSAKWGGVRIGFTF</sequence>
<dbReference type="InterPro" id="IPR018707">
    <property type="entry name" value="LpxR"/>
</dbReference>
<dbReference type="EMBL" id="JALPQF010000004">
    <property type="protein sequence ID" value="MCK8479977.1"/>
    <property type="molecule type" value="Genomic_DNA"/>
</dbReference>
<name>A0ABT0H7Z8_9FLAO</name>
<dbReference type="RefSeq" id="WP_248412195.1">
    <property type="nucleotide sequence ID" value="NZ_JALPQF010000004.1"/>
</dbReference>
<accession>A0ABT0H7Z8</accession>
<dbReference type="Gene3D" id="2.40.128.140">
    <property type="entry name" value="Outer membrane protein"/>
    <property type="match status" value="1"/>
</dbReference>
<gene>
    <name evidence="2" type="ORF">MUY34_05050</name>
</gene>
<reference evidence="2" key="1">
    <citation type="submission" date="2022-04" db="EMBL/GenBank/DDBJ databases">
        <authorList>
            <person name="Ren T."/>
        </authorList>
    </citation>
    <scope>NUCLEOTIDE SEQUENCE</scope>
    <source>
        <strain evidence="2">F63249</strain>
    </source>
</reference>
<keyword evidence="1" id="KW-0732">Signal</keyword>
<evidence type="ECO:0000313" key="3">
    <source>
        <dbReference type="Proteomes" id="UP001203687"/>
    </source>
</evidence>
<evidence type="ECO:0000313" key="2">
    <source>
        <dbReference type="EMBL" id="MCK8479977.1"/>
    </source>
</evidence>